<proteinExistence type="predicted"/>
<keyword evidence="2" id="KW-1185">Reference proteome</keyword>
<reference evidence="3" key="2">
    <citation type="submission" date="2025-08" db="UniProtKB">
        <authorList>
            <consortium name="RefSeq"/>
        </authorList>
    </citation>
    <scope>IDENTIFICATION</scope>
    <source>
        <tissue evidence="3">Blood</tissue>
    </source>
</reference>
<evidence type="ECO:0000313" key="2">
    <source>
        <dbReference type="Proteomes" id="UP000286641"/>
    </source>
</evidence>
<name>A0A3Q7N8V7_CALUR</name>
<gene>
    <name evidence="3" type="primary">LOC112815933</name>
</gene>
<feature type="domain" description="Rhodanese" evidence="1">
    <location>
        <begin position="44"/>
        <end position="87"/>
    </location>
</feature>
<sequence>MSYRLLSVVRRQRTGRGWQNWSSGRSGASAAEAHSVALPAQAQVVICGGGIMGTSVAYHLSKMGWKDIVLLEQGRLAAGSTRFCAGILSTARHLTIEQKMADYSNKLYHQLEQETGIQTGYIRTGSVFLAQTQDRLISLKRINSRLNVIGIPSEIISPKKVAELHPLLNVHDLVGAMHVPEDAVVSSADVALALASAASQNGKQWAYELGLSNEEPVSIPLHACEHFYLLTRPLETPLRSNTPTIVDADGRIYIRNWQGGILSGGFEKNPKPIFTEGKNQLEIQNLQEDWDHFEPLLSSLLRRMPDLETLEILKLVNCPET</sequence>
<reference key="1">
    <citation type="submission" date="2019-01" db="UniProtKB">
        <authorList>
            <consortium name="RefSeq"/>
        </authorList>
    </citation>
    <scope>IDENTIFICATION</scope>
</reference>
<organism evidence="2 3">
    <name type="scientific">Callorhinus ursinus</name>
    <name type="common">Northern fur seal</name>
    <dbReference type="NCBI Taxonomy" id="34884"/>
    <lineage>
        <taxon>Eukaryota</taxon>
        <taxon>Metazoa</taxon>
        <taxon>Chordata</taxon>
        <taxon>Craniata</taxon>
        <taxon>Vertebrata</taxon>
        <taxon>Euteleostomi</taxon>
        <taxon>Mammalia</taxon>
        <taxon>Eutheria</taxon>
        <taxon>Laurasiatheria</taxon>
        <taxon>Carnivora</taxon>
        <taxon>Caniformia</taxon>
        <taxon>Pinnipedia</taxon>
        <taxon>Otariidae</taxon>
        <taxon>Callorhinus</taxon>
    </lineage>
</organism>
<evidence type="ECO:0000259" key="1">
    <source>
        <dbReference type="PROSITE" id="PS50206"/>
    </source>
</evidence>
<accession>A0A3Q7N8V7</accession>
<dbReference type="Pfam" id="PF01266">
    <property type="entry name" value="DAO"/>
    <property type="match status" value="1"/>
</dbReference>
<dbReference type="InterPro" id="IPR036188">
    <property type="entry name" value="FAD/NAD-bd_sf"/>
</dbReference>
<dbReference type="PROSITE" id="PS50206">
    <property type="entry name" value="RHODANESE_3"/>
    <property type="match status" value="1"/>
</dbReference>
<dbReference type="GO" id="GO:0005759">
    <property type="term" value="C:mitochondrial matrix"/>
    <property type="evidence" value="ECO:0007669"/>
    <property type="project" value="TreeGrafter"/>
</dbReference>
<dbReference type="AlphaFoldDB" id="A0A3Q7N8V7"/>
<dbReference type="SUPFAM" id="SSF54373">
    <property type="entry name" value="FAD-linked reductases, C-terminal domain"/>
    <property type="match status" value="1"/>
</dbReference>
<protein>
    <submittedName>
        <fullName evidence="3">Pyruvate dehydrogenase phosphatase regulatory subunit, mitochondrial-like</fullName>
    </submittedName>
</protein>
<dbReference type="InParanoid" id="A0A3Q7N8V7"/>
<evidence type="ECO:0000313" key="3">
    <source>
        <dbReference type="RefSeq" id="XP_025718018.1"/>
    </source>
</evidence>
<dbReference type="PANTHER" id="PTHR13847">
    <property type="entry name" value="SARCOSINE DEHYDROGENASE-RELATED"/>
    <property type="match status" value="1"/>
</dbReference>
<dbReference type="InterPro" id="IPR006076">
    <property type="entry name" value="FAD-dep_OxRdtase"/>
</dbReference>
<dbReference type="Gene3D" id="3.30.9.10">
    <property type="entry name" value="D-Amino Acid Oxidase, subunit A, domain 2"/>
    <property type="match status" value="2"/>
</dbReference>
<dbReference type="PANTHER" id="PTHR13847:SF193">
    <property type="entry name" value="PYRUVATE DEHYDROGENASE PHOSPHATASE REGULATORY SUBUNIT, MITOCHONDRIAL"/>
    <property type="match status" value="1"/>
</dbReference>
<dbReference type="Gene3D" id="3.50.50.60">
    <property type="entry name" value="FAD/NAD(P)-binding domain"/>
    <property type="match status" value="1"/>
</dbReference>
<feature type="non-terminal residue" evidence="3">
    <location>
        <position position="321"/>
    </location>
</feature>
<dbReference type="SUPFAM" id="SSF51905">
    <property type="entry name" value="FAD/NAD(P)-binding domain"/>
    <property type="match status" value="1"/>
</dbReference>
<dbReference type="Proteomes" id="UP000286641">
    <property type="component" value="Unplaced"/>
</dbReference>
<dbReference type="InterPro" id="IPR001763">
    <property type="entry name" value="Rhodanese-like_dom"/>
</dbReference>
<dbReference type="RefSeq" id="XP_025718018.1">
    <property type="nucleotide sequence ID" value="XM_025862233.1"/>
</dbReference>